<name>W8KLJ2_9GAMM</name>
<dbReference type="InterPro" id="IPR010836">
    <property type="entry name" value="SapC"/>
</dbReference>
<dbReference type="KEGG" id="hhc:M911_05035"/>
<evidence type="ECO:0000313" key="2">
    <source>
        <dbReference type="Proteomes" id="UP000019442"/>
    </source>
</evidence>
<sequence>MSRILPLSPKLAHQRWQRFTDYRHAEKLTTVPVVAPESAQAAADMPLVFVKQGEQFVLSALLGLARETNHCLNEQHGWEAGYVPAWLRTPPFRIIVPPGGKPSQRALGIDQQSPWLDAAGDQGFEETLLDDQQQLTPAVKEVFEFLTKLEKHVVKTQQAVDALASHKLLTPWKLDPVAGTAVPHLYRIDENAFHALPDDVFNTLRRKGAVAIAYTQMISTHQLPALKQRAQKTTVPKNIDLDALFGEGGDGLSFDFDRS</sequence>
<accession>W8KLJ2</accession>
<gene>
    <name evidence="1" type="ORF">M911_05035</name>
</gene>
<dbReference type="OrthoDB" id="9806524at2"/>
<dbReference type="AlphaFoldDB" id="W8KLJ2"/>
<proteinExistence type="predicted"/>
<dbReference type="RefSeq" id="WP_025281018.1">
    <property type="nucleotide sequence ID" value="NZ_CP007268.1"/>
</dbReference>
<keyword evidence="2" id="KW-1185">Reference proteome</keyword>
<dbReference type="Proteomes" id="UP000019442">
    <property type="component" value="Chromosome"/>
</dbReference>
<dbReference type="EMBL" id="CP007268">
    <property type="protein sequence ID" value="AHK80624.1"/>
    <property type="molecule type" value="Genomic_DNA"/>
</dbReference>
<organism evidence="1 2">
    <name type="scientific">Ectothiorhodospira haloalkaliphila</name>
    <dbReference type="NCBI Taxonomy" id="421628"/>
    <lineage>
        <taxon>Bacteria</taxon>
        <taxon>Pseudomonadati</taxon>
        <taxon>Pseudomonadota</taxon>
        <taxon>Gammaproteobacteria</taxon>
        <taxon>Chromatiales</taxon>
        <taxon>Ectothiorhodospiraceae</taxon>
        <taxon>Ectothiorhodospira</taxon>
    </lineage>
</organism>
<evidence type="ECO:0000313" key="1">
    <source>
        <dbReference type="EMBL" id="AHK80624.1"/>
    </source>
</evidence>
<protein>
    <recommendedName>
        <fullName evidence="3">SapC family protein</fullName>
    </recommendedName>
</protein>
<reference evidence="2" key="2">
    <citation type="submission" date="2014-02" db="EMBL/GenBank/DDBJ databases">
        <title>Draft Genome Sequence of extremely halophilic bacteria Halorhodospira halochloris.</title>
        <authorList>
            <person name="Singh K.S."/>
        </authorList>
    </citation>
    <scope>NUCLEOTIDE SEQUENCE [LARGE SCALE GENOMIC DNA]</scope>
    <source>
        <strain evidence="2">A</strain>
    </source>
</reference>
<reference evidence="1 2" key="1">
    <citation type="journal article" date="2014" name="J Genomics">
        <title>Draft Genome Sequence of the Extremely Halophilic Phototrophic Purple Sulfur Bacterium Halorhodospira halochloris.</title>
        <authorList>
            <person name="Singh K.S."/>
            <person name="Kirksey J."/>
            <person name="Hoff W.D."/>
            <person name="Deole R."/>
        </authorList>
    </citation>
    <scope>NUCLEOTIDE SEQUENCE [LARGE SCALE GENOMIC DNA]</scope>
    <source>
        <strain evidence="1 2">A</strain>
    </source>
</reference>
<dbReference type="HOGENOM" id="CLU_074824_1_0_6"/>
<dbReference type="Pfam" id="PF07277">
    <property type="entry name" value="SapC"/>
    <property type="match status" value="1"/>
</dbReference>
<evidence type="ECO:0008006" key="3">
    <source>
        <dbReference type="Google" id="ProtNLM"/>
    </source>
</evidence>